<name>A0A7Y0HEY3_9PROT</name>
<feature type="domain" description="DUF1285" evidence="1">
    <location>
        <begin position="1"/>
        <end position="53"/>
    </location>
</feature>
<keyword evidence="4" id="KW-1185">Reference proteome</keyword>
<feature type="domain" description="DUF1285" evidence="2">
    <location>
        <begin position="54"/>
        <end position="149"/>
    </location>
</feature>
<dbReference type="InterPro" id="IPR048342">
    <property type="entry name" value="DUF1285_C"/>
</dbReference>
<gene>
    <name evidence="3" type="ORF">HH303_11970</name>
</gene>
<dbReference type="AlphaFoldDB" id="A0A7Y0HEY3"/>
<dbReference type="Pfam" id="PF06938">
    <property type="entry name" value="DUF1285_N"/>
    <property type="match status" value="1"/>
</dbReference>
<dbReference type="EMBL" id="JABBNT010000003">
    <property type="protein sequence ID" value="NMM45200.1"/>
    <property type="molecule type" value="Genomic_DNA"/>
</dbReference>
<dbReference type="InterPro" id="IPR010707">
    <property type="entry name" value="DUF1285"/>
</dbReference>
<evidence type="ECO:0000313" key="4">
    <source>
        <dbReference type="Proteomes" id="UP000539372"/>
    </source>
</evidence>
<comment type="caution">
    <text evidence="3">The sequence shown here is derived from an EMBL/GenBank/DDBJ whole genome shotgun (WGS) entry which is preliminary data.</text>
</comment>
<reference evidence="3 4" key="1">
    <citation type="submission" date="2020-04" db="EMBL/GenBank/DDBJ databases">
        <title>Rhodospirillaceae bacterium KN72 isolated from deep sea.</title>
        <authorList>
            <person name="Zhang D.-C."/>
        </authorList>
    </citation>
    <scope>NUCLEOTIDE SEQUENCE [LARGE SCALE GENOMIC DNA]</scope>
    <source>
        <strain evidence="3 4">KN72</strain>
    </source>
</reference>
<dbReference type="Gene3D" id="2.30.270.10">
    <property type="entry name" value="duf1285 protein"/>
    <property type="match status" value="1"/>
</dbReference>
<accession>A0A7Y0HEY3</accession>
<dbReference type="PIRSF" id="PIRSF029557">
    <property type="entry name" value="UCP029557"/>
    <property type="match status" value="1"/>
</dbReference>
<dbReference type="InterPro" id="IPR048341">
    <property type="entry name" value="DUF1285_N"/>
</dbReference>
<organism evidence="3 4">
    <name type="scientific">Pacificispira spongiicola</name>
    <dbReference type="NCBI Taxonomy" id="2729598"/>
    <lineage>
        <taxon>Bacteria</taxon>
        <taxon>Pseudomonadati</taxon>
        <taxon>Pseudomonadota</taxon>
        <taxon>Alphaproteobacteria</taxon>
        <taxon>Rhodospirillales</taxon>
        <taxon>Rhodospirillaceae</taxon>
        <taxon>Pacificispira</taxon>
    </lineage>
</organism>
<evidence type="ECO:0000259" key="1">
    <source>
        <dbReference type="Pfam" id="PF06938"/>
    </source>
</evidence>
<dbReference type="Gene3D" id="3.10.540.10">
    <property type="entry name" value="duf1285 like domain"/>
    <property type="match status" value="1"/>
</dbReference>
<sequence>MRILRDGTWTYRGGPIRRMKLCQLFATVLQRDENGDYWLVTPVERGRIQVDDAPFVAVAMTEEKDADGNPVLRFRTNLDHWVTADADHPIRVTEDPETGEPSPYIHIRDGLDALIARPIFYDMVERAETVETATGSTLVLDSAGQRFTLGHVDNG</sequence>
<evidence type="ECO:0000259" key="2">
    <source>
        <dbReference type="Pfam" id="PF21028"/>
    </source>
</evidence>
<dbReference type="Pfam" id="PF21028">
    <property type="entry name" value="DUF1285_C"/>
    <property type="match status" value="1"/>
</dbReference>
<dbReference type="Proteomes" id="UP000539372">
    <property type="component" value="Unassembled WGS sequence"/>
</dbReference>
<protein>
    <submittedName>
        <fullName evidence="3">DUF1285 domain-containing protein</fullName>
    </submittedName>
</protein>
<dbReference type="InterPro" id="IPR023361">
    <property type="entry name" value="DUF1285_beta_roll_sf"/>
</dbReference>
<evidence type="ECO:0000313" key="3">
    <source>
        <dbReference type="EMBL" id="NMM45200.1"/>
    </source>
</evidence>
<proteinExistence type="predicted"/>